<dbReference type="PRINTS" id="PR00455">
    <property type="entry name" value="HTHTETR"/>
</dbReference>
<evidence type="ECO:0000256" key="1">
    <source>
        <dbReference type="ARBA" id="ARBA00023015"/>
    </source>
</evidence>
<dbReference type="PANTHER" id="PTHR43479">
    <property type="entry name" value="ACREF/ENVCD OPERON REPRESSOR-RELATED"/>
    <property type="match status" value="1"/>
</dbReference>
<proteinExistence type="predicted"/>
<evidence type="ECO:0000256" key="3">
    <source>
        <dbReference type="ARBA" id="ARBA00023163"/>
    </source>
</evidence>
<dbReference type="PANTHER" id="PTHR43479:SF11">
    <property type="entry name" value="ACREF_ENVCD OPERON REPRESSOR-RELATED"/>
    <property type="match status" value="1"/>
</dbReference>
<evidence type="ECO:0000259" key="5">
    <source>
        <dbReference type="PROSITE" id="PS50977"/>
    </source>
</evidence>
<dbReference type="InterPro" id="IPR050624">
    <property type="entry name" value="HTH-type_Tx_Regulator"/>
</dbReference>
<dbReference type="FunFam" id="1.10.10.60:FF:000141">
    <property type="entry name" value="TetR family transcriptional regulator"/>
    <property type="match status" value="1"/>
</dbReference>
<keyword evidence="3" id="KW-0804">Transcription</keyword>
<dbReference type="Proteomes" id="UP000886111">
    <property type="component" value="Unassembled WGS sequence"/>
</dbReference>
<reference evidence="6" key="1">
    <citation type="journal article" date="2020" name="mSystems">
        <title>Genome- and Community-Level Interaction Insights into Carbon Utilization and Element Cycling Functions of Hydrothermarchaeota in Hydrothermal Sediment.</title>
        <authorList>
            <person name="Zhou Z."/>
            <person name="Liu Y."/>
            <person name="Xu W."/>
            <person name="Pan J."/>
            <person name="Luo Z.H."/>
            <person name="Li M."/>
        </authorList>
    </citation>
    <scope>NUCLEOTIDE SEQUENCE [LARGE SCALE GENOMIC DNA]</scope>
    <source>
        <strain evidence="6">HyVt-76</strain>
    </source>
</reference>
<comment type="caution">
    <text evidence="6">The sequence shown here is derived from an EMBL/GenBank/DDBJ whole genome shotgun (WGS) entry which is preliminary data.</text>
</comment>
<sequence>MRTKKDEKERRILQSAIEVFAEKGYQQAKISEIAKRAEVAHGTVYTYFNNKEELLYQMISTLWKSLSQKLYQISKDGSPDPLQKIRQMVDTVFDVFTGNSDLGFVVIKEHNELRKKGIDASKEEYLHLVKSFCRVYEQGVNEGFFNPSIKCETYFHFVFGGLYHIIHRWAYEPPAIDLEEAREQVKHYLQQSLLVG</sequence>
<evidence type="ECO:0000313" key="6">
    <source>
        <dbReference type="EMBL" id="HHE54319.1"/>
    </source>
</evidence>
<dbReference type="Gene3D" id="1.10.357.10">
    <property type="entry name" value="Tetracycline Repressor, domain 2"/>
    <property type="match status" value="1"/>
</dbReference>
<evidence type="ECO:0000256" key="4">
    <source>
        <dbReference type="PROSITE-ProRule" id="PRU00335"/>
    </source>
</evidence>
<keyword evidence="1" id="KW-0805">Transcription regulation</keyword>
<feature type="domain" description="HTH tetR-type" evidence="5">
    <location>
        <begin position="6"/>
        <end position="66"/>
    </location>
</feature>
<gene>
    <name evidence="6" type="ORF">ENL21_00955</name>
</gene>
<dbReference type="SUPFAM" id="SSF46689">
    <property type="entry name" value="Homeodomain-like"/>
    <property type="match status" value="1"/>
</dbReference>
<evidence type="ECO:0000256" key="2">
    <source>
        <dbReference type="ARBA" id="ARBA00023125"/>
    </source>
</evidence>
<organism evidence="6">
    <name type="scientific">Caldithrix abyssi</name>
    <dbReference type="NCBI Taxonomy" id="187145"/>
    <lineage>
        <taxon>Bacteria</taxon>
        <taxon>Pseudomonadati</taxon>
        <taxon>Calditrichota</taxon>
        <taxon>Calditrichia</taxon>
        <taxon>Calditrichales</taxon>
        <taxon>Calditrichaceae</taxon>
        <taxon>Caldithrix</taxon>
    </lineage>
</organism>
<dbReference type="SUPFAM" id="SSF48498">
    <property type="entry name" value="Tetracyclin repressor-like, C-terminal domain"/>
    <property type="match status" value="1"/>
</dbReference>
<protein>
    <submittedName>
        <fullName evidence="6">TetR/AcrR family transcriptional regulator</fullName>
    </submittedName>
</protein>
<name>A0A7V5H1Y8_CALAY</name>
<dbReference type="InterPro" id="IPR009057">
    <property type="entry name" value="Homeodomain-like_sf"/>
</dbReference>
<dbReference type="PROSITE" id="PS50977">
    <property type="entry name" value="HTH_TETR_2"/>
    <property type="match status" value="1"/>
</dbReference>
<feature type="DNA-binding region" description="H-T-H motif" evidence="4">
    <location>
        <begin position="29"/>
        <end position="48"/>
    </location>
</feature>
<dbReference type="Gene3D" id="1.10.10.60">
    <property type="entry name" value="Homeodomain-like"/>
    <property type="match status" value="1"/>
</dbReference>
<dbReference type="Pfam" id="PF00440">
    <property type="entry name" value="TetR_N"/>
    <property type="match status" value="1"/>
</dbReference>
<keyword evidence="2 4" id="KW-0238">DNA-binding</keyword>
<dbReference type="GO" id="GO:0003677">
    <property type="term" value="F:DNA binding"/>
    <property type="evidence" value="ECO:0007669"/>
    <property type="project" value="UniProtKB-UniRule"/>
</dbReference>
<dbReference type="AlphaFoldDB" id="A0A7V5H1Y8"/>
<accession>A0A7V5H1Y8</accession>
<dbReference type="EMBL" id="DRTD01000071">
    <property type="protein sequence ID" value="HHE54319.1"/>
    <property type="molecule type" value="Genomic_DNA"/>
</dbReference>
<dbReference type="InterPro" id="IPR036271">
    <property type="entry name" value="Tet_transcr_reg_TetR-rel_C_sf"/>
</dbReference>
<dbReference type="InterPro" id="IPR001647">
    <property type="entry name" value="HTH_TetR"/>
</dbReference>